<dbReference type="NCBIfam" id="TIGR00506">
    <property type="entry name" value="ribB"/>
    <property type="match status" value="1"/>
</dbReference>
<feature type="binding site" evidence="13">
    <location>
        <position position="310"/>
    </location>
    <ligand>
        <name>Zn(2+)</name>
        <dbReference type="ChEBI" id="CHEBI:29105"/>
        <note>catalytic</note>
    </ligand>
</feature>
<dbReference type="PANTHER" id="PTHR21327">
    <property type="entry name" value="GTP CYCLOHYDROLASE II-RELATED"/>
    <property type="match status" value="1"/>
</dbReference>
<proteinExistence type="inferred from homology"/>
<dbReference type="Gene3D" id="3.90.870.10">
    <property type="entry name" value="DHBP synthase"/>
    <property type="match status" value="1"/>
</dbReference>
<feature type="active site" description="Proton acceptor" evidence="13">
    <location>
        <position position="382"/>
    </location>
</feature>
<evidence type="ECO:0000256" key="10">
    <source>
        <dbReference type="ARBA" id="ARBA00022833"/>
    </source>
</evidence>
<dbReference type="InterPro" id="IPR000926">
    <property type="entry name" value="RibA"/>
</dbReference>
<feature type="active site" description="Nucleophile" evidence="13">
    <location>
        <position position="384"/>
    </location>
</feature>
<dbReference type="PIRSF" id="PIRSF001259">
    <property type="entry name" value="RibA"/>
    <property type="match status" value="1"/>
</dbReference>
<evidence type="ECO:0000256" key="4">
    <source>
        <dbReference type="ARBA" id="ARBA00004904"/>
    </source>
</evidence>
<evidence type="ECO:0000256" key="6">
    <source>
        <dbReference type="ARBA" id="ARBA00022619"/>
    </source>
</evidence>
<dbReference type="SUPFAM" id="SSF55821">
    <property type="entry name" value="YrdC/RibB"/>
    <property type="match status" value="1"/>
</dbReference>
<feature type="binding site" evidence="13">
    <location>
        <begin position="305"/>
        <end position="309"/>
    </location>
    <ligand>
        <name>GTP</name>
        <dbReference type="ChEBI" id="CHEBI:37565"/>
    </ligand>
</feature>
<feature type="binding site" evidence="13">
    <location>
        <position position="323"/>
    </location>
    <ligand>
        <name>Zn(2+)</name>
        <dbReference type="ChEBI" id="CHEBI:29105"/>
        <note>catalytic</note>
    </ligand>
</feature>
<feature type="binding site" evidence="13">
    <location>
        <position position="321"/>
    </location>
    <ligand>
        <name>Zn(2+)</name>
        <dbReference type="ChEBI" id="CHEBI:29105"/>
        <note>catalytic</note>
    </ligand>
</feature>
<dbReference type="HAMAP" id="MF_00179">
    <property type="entry name" value="RibA"/>
    <property type="match status" value="1"/>
</dbReference>
<feature type="binding site" evidence="13">
    <location>
        <position position="326"/>
    </location>
    <ligand>
        <name>GTP</name>
        <dbReference type="ChEBI" id="CHEBI:37565"/>
    </ligand>
</feature>
<dbReference type="Gene3D" id="3.40.50.10990">
    <property type="entry name" value="GTP cyclohydrolase II"/>
    <property type="match status" value="1"/>
</dbReference>
<evidence type="ECO:0000256" key="7">
    <source>
        <dbReference type="ARBA" id="ARBA00022723"/>
    </source>
</evidence>
<organism evidence="16 17">
    <name type="scientific">Oerskovia enterophila</name>
    <dbReference type="NCBI Taxonomy" id="43678"/>
    <lineage>
        <taxon>Bacteria</taxon>
        <taxon>Bacillati</taxon>
        <taxon>Actinomycetota</taxon>
        <taxon>Actinomycetes</taxon>
        <taxon>Micrococcales</taxon>
        <taxon>Cellulomonadaceae</taxon>
        <taxon>Oerskovia</taxon>
    </lineage>
</organism>
<keyword evidence="17" id="KW-1185">Reference proteome</keyword>
<gene>
    <name evidence="16" type="primary">ribBA</name>
    <name evidence="13" type="synonym">ribA</name>
    <name evidence="16" type="ORF">OERS_29660</name>
</gene>
<comment type="pathway">
    <text evidence="3 13">Cofactor biosynthesis; riboflavin biosynthesis; 5-amino-6-(D-ribitylamino)uracil from GTP: step 1/4.</text>
</comment>
<evidence type="ECO:0000313" key="17">
    <source>
        <dbReference type="Proteomes" id="UP000093412"/>
    </source>
</evidence>
<evidence type="ECO:0000313" key="16">
    <source>
        <dbReference type="EMBL" id="OCI30308.1"/>
    </source>
</evidence>
<feature type="compositionally biased region" description="Low complexity" evidence="14">
    <location>
        <begin position="468"/>
        <end position="482"/>
    </location>
</feature>
<dbReference type="EC" id="3.5.4.25" evidence="13"/>
<comment type="function">
    <text evidence="13">Catalyzes the conversion of GTP to 2,5-diamino-6-ribosylamino-4(3H)-pyrimidinone 5'-phosphate (DARP), formate and pyrophosphate.</text>
</comment>
<evidence type="ECO:0000259" key="15">
    <source>
        <dbReference type="Pfam" id="PF00925"/>
    </source>
</evidence>
<evidence type="ECO:0000256" key="9">
    <source>
        <dbReference type="ARBA" id="ARBA00022801"/>
    </source>
</evidence>
<feature type="binding site" evidence="13">
    <location>
        <position position="410"/>
    </location>
    <ligand>
        <name>GTP</name>
        <dbReference type="ChEBI" id="CHEBI:37565"/>
    </ligand>
</feature>
<keyword evidence="11 13" id="KW-0342">GTP-binding</keyword>
<evidence type="ECO:0000256" key="3">
    <source>
        <dbReference type="ARBA" id="ARBA00004853"/>
    </source>
</evidence>
<keyword evidence="10 13" id="KW-0862">Zinc</keyword>
<feature type="binding site" evidence="13">
    <location>
        <begin position="348"/>
        <end position="350"/>
    </location>
    <ligand>
        <name>GTP</name>
        <dbReference type="ChEBI" id="CHEBI:37565"/>
    </ligand>
</feature>
<dbReference type="NCBIfam" id="NF001591">
    <property type="entry name" value="PRK00393.1"/>
    <property type="match status" value="1"/>
</dbReference>
<comment type="caution">
    <text evidence="16">The sequence shown here is derived from an EMBL/GenBank/DDBJ whole genome shotgun (WGS) entry which is preliminary data.</text>
</comment>
<evidence type="ECO:0000256" key="8">
    <source>
        <dbReference type="ARBA" id="ARBA00022741"/>
    </source>
</evidence>
<sequence length="482" mass="50018">MSTLPGSEEPVDPAARAVPASAPHVDPVRTGTIEEALDAIRAGRPVLVADSPDRENEADVIFAARTVTPEWVAWTIRHSSGYLCAPMPAARADALDLPLMVPHSQDPRRTAYTVTVDAATGVTTGISAADRARTLHVLADPASGAGDLIRPGHVLPLRAVPGGVLHRAGHTEAAVDLVRLAGAGEVGGIAELVNDDGTMMRLDDAAHAAAEAGLVLITIADLIAWRREHDPVVPEHEAAPRATPRVQATSVADLPTAHGHFRVHGYRDLRTGAEHVALVPVAVPAGGGGAADPGPGAAGATPLVRVHSECLTGDAFGSLRCDCGPQLQASMERVAAQGGAVVYLRGHEGRGIGLLAKIGAYELQDAGFDTVQANLELGWPVDRREYGAAAAILTDLGLDHVTLLTNNPAKVTGLAAHGIDVVDAHRLEVGHGEHNHGYLMTKKVAMGHLLDTLEITPEPATGPGLVPTDPTSTPTTTEESDR</sequence>
<keyword evidence="7 13" id="KW-0479">Metal-binding</keyword>
<dbReference type="InterPro" id="IPR036144">
    <property type="entry name" value="RibA-like_sf"/>
</dbReference>
<dbReference type="InterPro" id="IPR032677">
    <property type="entry name" value="GTP_cyclohydro_II"/>
</dbReference>
<keyword evidence="6 13" id="KW-0686">Riboflavin biosynthesis</keyword>
<comment type="catalytic activity">
    <reaction evidence="1">
        <text>D-ribulose 5-phosphate = (2S)-2-hydroxy-3-oxobutyl phosphate + formate + H(+)</text>
        <dbReference type="Rhea" id="RHEA:18457"/>
        <dbReference type="ChEBI" id="CHEBI:15378"/>
        <dbReference type="ChEBI" id="CHEBI:15740"/>
        <dbReference type="ChEBI" id="CHEBI:58121"/>
        <dbReference type="ChEBI" id="CHEBI:58830"/>
        <dbReference type="EC" id="4.1.99.12"/>
    </reaction>
</comment>
<keyword evidence="9 13" id="KW-0378">Hydrolase</keyword>
<comment type="similarity">
    <text evidence="13">Belongs to the GTP cyclohydrolase II family.</text>
</comment>
<evidence type="ECO:0000256" key="11">
    <source>
        <dbReference type="ARBA" id="ARBA00023134"/>
    </source>
</evidence>
<accession>A0ABX2Y1W9</accession>
<evidence type="ECO:0000256" key="1">
    <source>
        <dbReference type="ARBA" id="ARBA00000141"/>
    </source>
</evidence>
<feature type="domain" description="GTP cyclohydrolase II" evidence="15">
    <location>
        <begin position="251"/>
        <end position="423"/>
    </location>
</feature>
<comment type="catalytic activity">
    <reaction evidence="12 13">
        <text>GTP + 4 H2O = 2,5-diamino-6-hydroxy-4-(5-phosphoribosylamino)-pyrimidine + formate + 2 phosphate + 3 H(+)</text>
        <dbReference type="Rhea" id="RHEA:23704"/>
        <dbReference type="ChEBI" id="CHEBI:15377"/>
        <dbReference type="ChEBI" id="CHEBI:15378"/>
        <dbReference type="ChEBI" id="CHEBI:15740"/>
        <dbReference type="ChEBI" id="CHEBI:37565"/>
        <dbReference type="ChEBI" id="CHEBI:43474"/>
        <dbReference type="ChEBI" id="CHEBI:58614"/>
        <dbReference type="EC" id="3.5.4.25"/>
    </reaction>
</comment>
<evidence type="ECO:0000256" key="14">
    <source>
        <dbReference type="SAM" id="MobiDB-lite"/>
    </source>
</evidence>
<feature type="region of interest" description="Disordered" evidence="14">
    <location>
        <begin position="1"/>
        <end position="26"/>
    </location>
</feature>
<reference evidence="16 17" key="1">
    <citation type="submission" date="2016-06" db="EMBL/GenBank/DDBJ databases">
        <title>Genome sequence of Oerskovia enterophila DSM 43852.</title>
        <authorList>
            <person name="Poehlein A."/>
            <person name="Jag V."/>
            <person name="Bengelsdorf F.R."/>
            <person name="Daniel R."/>
            <person name="Duerre P."/>
        </authorList>
    </citation>
    <scope>NUCLEOTIDE SEQUENCE [LARGE SCALE GENOMIC DNA]</scope>
    <source>
        <strain evidence="16 17">DSM 43852</strain>
    </source>
</reference>
<dbReference type="InterPro" id="IPR017945">
    <property type="entry name" value="DHBP_synth_RibB-like_a/b_dom"/>
</dbReference>
<feature type="binding site" evidence="13">
    <location>
        <position position="370"/>
    </location>
    <ligand>
        <name>GTP</name>
        <dbReference type="ChEBI" id="CHEBI:37565"/>
    </ligand>
</feature>
<comment type="similarity">
    <text evidence="5">In the N-terminal section; belongs to the DHBP synthase family.</text>
</comment>
<comment type="pathway">
    <text evidence="4">Cofactor biosynthesis; riboflavin biosynthesis; 2-hydroxy-3-oxobutyl phosphate from D-ribulose 5-phosphate: step 1/1.</text>
</comment>
<evidence type="ECO:0000256" key="5">
    <source>
        <dbReference type="ARBA" id="ARBA00005520"/>
    </source>
</evidence>
<dbReference type="Proteomes" id="UP000093412">
    <property type="component" value="Unassembled WGS sequence"/>
</dbReference>
<comment type="cofactor">
    <cofactor evidence="13">
        <name>Zn(2+)</name>
        <dbReference type="ChEBI" id="CHEBI:29105"/>
    </cofactor>
    <text evidence="13">Binds 1 zinc ion per subunit.</text>
</comment>
<protein>
    <recommendedName>
        <fullName evidence="13">GTP cyclohydrolase-2</fullName>
        <ecNumber evidence="13">3.5.4.25</ecNumber>
    </recommendedName>
    <alternativeName>
        <fullName evidence="13">GTP cyclohydrolase II</fullName>
    </alternativeName>
</protein>
<dbReference type="SUPFAM" id="SSF142695">
    <property type="entry name" value="RibA-like"/>
    <property type="match status" value="1"/>
</dbReference>
<dbReference type="EMBL" id="MAQA01000039">
    <property type="protein sequence ID" value="OCI30308.1"/>
    <property type="molecule type" value="Genomic_DNA"/>
</dbReference>
<keyword evidence="8 13" id="KW-0547">Nucleotide-binding</keyword>
<dbReference type="Pfam" id="PF00926">
    <property type="entry name" value="DHBP_synthase"/>
    <property type="match status" value="1"/>
</dbReference>
<evidence type="ECO:0000256" key="13">
    <source>
        <dbReference type="HAMAP-Rule" id="MF_00179"/>
    </source>
</evidence>
<evidence type="ECO:0000256" key="2">
    <source>
        <dbReference type="ARBA" id="ARBA00002284"/>
    </source>
</evidence>
<dbReference type="CDD" id="cd00641">
    <property type="entry name" value="GTP_cyclohydro2"/>
    <property type="match status" value="1"/>
</dbReference>
<dbReference type="PANTHER" id="PTHR21327:SF18">
    <property type="entry name" value="3,4-DIHYDROXY-2-BUTANONE 4-PHOSPHATE SYNTHASE"/>
    <property type="match status" value="1"/>
</dbReference>
<dbReference type="RefSeq" id="WP_083201499.1">
    <property type="nucleotide sequence ID" value="NZ_MAQA01000039.1"/>
</dbReference>
<comment type="function">
    <text evidence="2">Catalyzes the conversion of D-ribulose 5-phosphate to formate and 3,4-dihydroxy-2-butanone 4-phosphate.</text>
</comment>
<dbReference type="Pfam" id="PF00925">
    <property type="entry name" value="GTP_cyclohydro2"/>
    <property type="match status" value="1"/>
</dbReference>
<dbReference type="InterPro" id="IPR000422">
    <property type="entry name" value="DHBP_synthase_RibB"/>
</dbReference>
<evidence type="ECO:0000256" key="12">
    <source>
        <dbReference type="ARBA" id="ARBA00049295"/>
    </source>
</evidence>
<feature type="region of interest" description="Disordered" evidence="14">
    <location>
        <begin position="456"/>
        <end position="482"/>
    </location>
</feature>
<feature type="binding site" evidence="13">
    <location>
        <position position="405"/>
    </location>
    <ligand>
        <name>GTP</name>
        <dbReference type="ChEBI" id="CHEBI:37565"/>
    </ligand>
</feature>
<name>A0ABX2Y1W9_9CELL</name>